<dbReference type="AlphaFoldDB" id="A0A9Q0XFY8"/>
<feature type="compositionally biased region" description="Pro residues" evidence="1">
    <location>
        <begin position="89"/>
        <end position="105"/>
    </location>
</feature>
<evidence type="ECO:0000313" key="2">
    <source>
        <dbReference type="EMBL" id="KAJ7313582.1"/>
    </source>
</evidence>
<protein>
    <submittedName>
        <fullName evidence="2">Uncharacterized protein</fullName>
    </submittedName>
</protein>
<dbReference type="EMBL" id="JAPFRF010000012">
    <property type="protein sequence ID" value="KAJ7313582.1"/>
    <property type="molecule type" value="Genomic_DNA"/>
</dbReference>
<sequence>MTCGGEEGAGERARTSEPPASRSLLHGRRAGTGREGSSSDDDDDAGRHRSTAAEAHLASPWAPPRSVRALVAAPTPGGCGALHAGSRSSPPPPPPPPPPPGVPPVPREDGASPARSEASPEPCAFASAPRPPPALRRGRKRRTNYM</sequence>
<gene>
    <name evidence="2" type="ORF">JRQ81_005091</name>
</gene>
<feature type="compositionally biased region" description="Basic residues" evidence="1">
    <location>
        <begin position="136"/>
        <end position="146"/>
    </location>
</feature>
<keyword evidence="3" id="KW-1185">Reference proteome</keyword>
<accession>A0A9Q0XFY8</accession>
<name>A0A9Q0XFY8_9SAUR</name>
<feature type="region of interest" description="Disordered" evidence="1">
    <location>
        <begin position="1"/>
        <end position="146"/>
    </location>
</feature>
<comment type="caution">
    <text evidence="2">The sequence shown here is derived from an EMBL/GenBank/DDBJ whole genome shotgun (WGS) entry which is preliminary data.</text>
</comment>
<proteinExistence type="predicted"/>
<organism evidence="2 3">
    <name type="scientific">Phrynocephalus forsythii</name>
    <dbReference type="NCBI Taxonomy" id="171643"/>
    <lineage>
        <taxon>Eukaryota</taxon>
        <taxon>Metazoa</taxon>
        <taxon>Chordata</taxon>
        <taxon>Craniata</taxon>
        <taxon>Vertebrata</taxon>
        <taxon>Euteleostomi</taxon>
        <taxon>Lepidosauria</taxon>
        <taxon>Squamata</taxon>
        <taxon>Bifurcata</taxon>
        <taxon>Unidentata</taxon>
        <taxon>Episquamata</taxon>
        <taxon>Toxicofera</taxon>
        <taxon>Iguania</taxon>
        <taxon>Acrodonta</taxon>
        <taxon>Agamidae</taxon>
        <taxon>Agaminae</taxon>
        <taxon>Phrynocephalus</taxon>
    </lineage>
</organism>
<dbReference type="Proteomes" id="UP001142489">
    <property type="component" value="Unassembled WGS sequence"/>
</dbReference>
<evidence type="ECO:0000256" key="1">
    <source>
        <dbReference type="SAM" id="MobiDB-lite"/>
    </source>
</evidence>
<reference evidence="2" key="1">
    <citation type="journal article" date="2023" name="DNA Res.">
        <title>Chromosome-level genome assembly of Phrynocephalus forsythii using third-generation DNA sequencing and Hi-C analysis.</title>
        <authorList>
            <person name="Qi Y."/>
            <person name="Zhao W."/>
            <person name="Zhao Y."/>
            <person name="Niu C."/>
            <person name="Cao S."/>
            <person name="Zhang Y."/>
        </authorList>
    </citation>
    <scope>NUCLEOTIDE SEQUENCE</scope>
    <source>
        <tissue evidence="2">Muscle</tissue>
    </source>
</reference>
<evidence type="ECO:0000313" key="3">
    <source>
        <dbReference type="Proteomes" id="UP001142489"/>
    </source>
</evidence>